<evidence type="ECO:0000313" key="1">
    <source>
        <dbReference type="EMBL" id="KAK8835906.1"/>
    </source>
</evidence>
<reference evidence="1 2" key="1">
    <citation type="submission" date="2024-04" db="EMBL/GenBank/DDBJ databases">
        <title>Tritrichomonas musculus Genome.</title>
        <authorList>
            <person name="Alves-Ferreira E."/>
            <person name="Grigg M."/>
            <person name="Lorenzi H."/>
            <person name="Galac M."/>
        </authorList>
    </citation>
    <scope>NUCLEOTIDE SEQUENCE [LARGE SCALE GENOMIC DNA]</scope>
    <source>
        <strain evidence="1 2">EAF2021</strain>
    </source>
</reference>
<organism evidence="1 2">
    <name type="scientific">Tritrichomonas musculus</name>
    <dbReference type="NCBI Taxonomy" id="1915356"/>
    <lineage>
        <taxon>Eukaryota</taxon>
        <taxon>Metamonada</taxon>
        <taxon>Parabasalia</taxon>
        <taxon>Tritrichomonadida</taxon>
        <taxon>Tritrichomonadidae</taxon>
        <taxon>Tritrichomonas</taxon>
    </lineage>
</organism>
<dbReference type="EMBL" id="JAPFFF010000072">
    <property type="protein sequence ID" value="KAK8835906.1"/>
    <property type="molecule type" value="Genomic_DNA"/>
</dbReference>
<keyword evidence="2" id="KW-1185">Reference proteome</keyword>
<evidence type="ECO:0000313" key="2">
    <source>
        <dbReference type="Proteomes" id="UP001470230"/>
    </source>
</evidence>
<proteinExistence type="predicted"/>
<gene>
    <name evidence="1" type="ORF">M9Y10_040284</name>
</gene>
<sequence length="150" mass="17515">MIGNIAFFFLPEFVEIHNGKIENHINFLSPIERDFIRSYFPDRMEEHKQMREKGEPDDLITKVIINDDLDIMKDILSHKNDFATFGKKEIPFSIFESFIINGATRYINYAAAYGSINCFKYFLLNHSQVDSFTLQYAVYGGNVEIIRIVD</sequence>
<protein>
    <recommendedName>
        <fullName evidence="3">DUF3447 domain-containing protein</fullName>
    </recommendedName>
</protein>
<dbReference type="InterPro" id="IPR036770">
    <property type="entry name" value="Ankyrin_rpt-contain_sf"/>
</dbReference>
<dbReference type="SUPFAM" id="SSF48403">
    <property type="entry name" value="Ankyrin repeat"/>
    <property type="match status" value="1"/>
</dbReference>
<dbReference type="Proteomes" id="UP001470230">
    <property type="component" value="Unassembled WGS sequence"/>
</dbReference>
<dbReference type="PANTHER" id="PTHR24159">
    <property type="match status" value="1"/>
</dbReference>
<comment type="caution">
    <text evidence="1">The sequence shown here is derived from an EMBL/GenBank/DDBJ whole genome shotgun (WGS) entry which is preliminary data.</text>
</comment>
<evidence type="ECO:0008006" key="3">
    <source>
        <dbReference type="Google" id="ProtNLM"/>
    </source>
</evidence>
<accession>A0ABR2GQH1</accession>
<dbReference type="PANTHER" id="PTHR24159:SF5">
    <property type="entry name" value="ANK_REP_REGION DOMAIN-CONTAINING PROTEIN"/>
    <property type="match status" value="1"/>
</dbReference>
<name>A0ABR2GQH1_9EUKA</name>